<gene>
    <name evidence="3" type="ORF">PENANT_c015G07895</name>
</gene>
<keyword evidence="4" id="KW-1185">Reference proteome</keyword>
<evidence type="ECO:0000256" key="1">
    <source>
        <dbReference type="ARBA" id="ARBA00023125"/>
    </source>
</evidence>
<protein>
    <recommendedName>
        <fullName evidence="2">HTH CENPB-type domain-containing protein</fullName>
    </recommendedName>
</protein>
<evidence type="ECO:0000313" key="4">
    <source>
        <dbReference type="Proteomes" id="UP000191672"/>
    </source>
</evidence>
<evidence type="ECO:0000259" key="2">
    <source>
        <dbReference type="PROSITE" id="PS51253"/>
    </source>
</evidence>
<dbReference type="PROSITE" id="PS51253">
    <property type="entry name" value="HTH_CENPB"/>
    <property type="match status" value="1"/>
</dbReference>
<dbReference type="SUPFAM" id="SSF46689">
    <property type="entry name" value="Homeodomain-like"/>
    <property type="match status" value="2"/>
</dbReference>
<dbReference type="Gene3D" id="1.10.10.60">
    <property type="entry name" value="Homeodomain-like"/>
    <property type="match status" value="2"/>
</dbReference>
<keyword evidence="1" id="KW-0238">DNA-binding</keyword>
<dbReference type="EMBL" id="MDYN01000015">
    <property type="protein sequence ID" value="OQD83827.1"/>
    <property type="molecule type" value="Genomic_DNA"/>
</dbReference>
<dbReference type="SMART" id="SM00674">
    <property type="entry name" value="CENPB"/>
    <property type="match status" value="1"/>
</dbReference>
<dbReference type="Pfam" id="PF18107">
    <property type="entry name" value="HTH_ABP1_N"/>
    <property type="match status" value="1"/>
</dbReference>
<dbReference type="Pfam" id="PF03221">
    <property type="entry name" value="HTH_Tnp_Tc5"/>
    <property type="match status" value="1"/>
</dbReference>
<dbReference type="GO" id="GO:0003677">
    <property type="term" value="F:DNA binding"/>
    <property type="evidence" value="ECO:0007669"/>
    <property type="project" value="UniProtKB-KW"/>
</dbReference>
<organism evidence="3 4">
    <name type="scientific">Penicillium antarcticum</name>
    <dbReference type="NCBI Taxonomy" id="416450"/>
    <lineage>
        <taxon>Eukaryota</taxon>
        <taxon>Fungi</taxon>
        <taxon>Dikarya</taxon>
        <taxon>Ascomycota</taxon>
        <taxon>Pezizomycotina</taxon>
        <taxon>Eurotiomycetes</taxon>
        <taxon>Eurotiomycetidae</taxon>
        <taxon>Eurotiales</taxon>
        <taxon>Aspergillaceae</taxon>
        <taxon>Penicillium</taxon>
    </lineage>
</organism>
<dbReference type="Pfam" id="PF03184">
    <property type="entry name" value="DDE_1"/>
    <property type="match status" value="1"/>
</dbReference>
<dbReference type="InterPro" id="IPR006600">
    <property type="entry name" value="HTH_CenpB_DNA-bd_dom"/>
</dbReference>
<accession>A0A1V6Q483</accession>
<proteinExistence type="predicted"/>
<dbReference type="PANTHER" id="PTHR19303">
    <property type="entry name" value="TRANSPOSON"/>
    <property type="match status" value="1"/>
</dbReference>
<dbReference type="PANTHER" id="PTHR19303:SF73">
    <property type="entry name" value="PROTEIN PDC2"/>
    <property type="match status" value="1"/>
</dbReference>
<sequence length="520" mass="59385">MPPTPRRGITGVQKQALRAWAKGQEHRPSHAQSCAWFERTYGRHLSQSTCSEILSKKFDHLDSVTGDAANLLRQRAPQWPLLEQQLFEWLDTLAPGATTPAEVLTHKAREIWNRIPEYQTLPVPHFSNGWMGKFRKRYTDRVSARPAGGALTAAPMQTTRKEMKGLRAMAGEFHETDIYNMDEMGLFWRKPPVYLLSSQDPWTTSRENSRVCVMACTNSTGSDRLPLWMIGHSQMPQALSKINLEAMDCHWRYNTHAWLTRSLMQEWLLFFYRHVGDRRVLLLLDQNPDHQAAIDAVPPPPNVHIQLFPKQTNQSAEQQPLSLGIVQALKHWYRKYWLTYLVSGLSTCENLVHKMNLYRAMCWITRSWRHDLANATINRAFRRSSLLDPQLDYISAPRLPDLTALYNTIVQNNRGLAVISLENFTHPLDEDFETHLGNADDAGEALNEQIRLDEPILPVPAHDTTPPAQDAGAGLQTAINYLLHQPWTTASDIQSLERVERIINRFAIDEKGKGHAGAFN</sequence>
<dbReference type="InterPro" id="IPR041188">
    <property type="entry name" value="HTH_ABP1_N"/>
</dbReference>
<reference evidence="4" key="1">
    <citation type="journal article" date="2017" name="Nat. Microbiol.">
        <title>Global analysis of biosynthetic gene clusters reveals vast potential of secondary metabolite production in Penicillium species.</title>
        <authorList>
            <person name="Nielsen J.C."/>
            <person name="Grijseels S."/>
            <person name="Prigent S."/>
            <person name="Ji B."/>
            <person name="Dainat J."/>
            <person name="Nielsen K.F."/>
            <person name="Frisvad J.C."/>
            <person name="Workman M."/>
            <person name="Nielsen J."/>
        </authorList>
    </citation>
    <scope>NUCLEOTIDE SEQUENCE [LARGE SCALE GENOMIC DNA]</scope>
    <source>
        <strain evidence="4">IBT 31811</strain>
    </source>
</reference>
<dbReference type="InterPro" id="IPR004875">
    <property type="entry name" value="DDE_SF_endonuclease_dom"/>
</dbReference>
<feature type="domain" description="HTH CENPB-type" evidence="2">
    <location>
        <begin position="70"/>
        <end position="144"/>
    </location>
</feature>
<comment type="caution">
    <text evidence="3">The sequence shown here is derived from an EMBL/GenBank/DDBJ whole genome shotgun (WGS) entry which is preliminary data.</text>
</comment>
<dbReference type="InterPro" id="IPR009057">
    <property type="entry name" value="Homeodomain-like_sf"/>
</dbReference>
<evidence type="ECO:0000313" key="3">
    <source>
        <dbReference type="EMBL" id="OQD83827.1"/>
    </source>
</evidence>
<name>A0A1V6Q483_9EURO</name>
<dbReference type="InterPro" id="IPR050863">
    <property type="entry name" value="CenT-Element_Derived"/>
</dbReference>
<dbReference type="AlphaFoldDB" id="A0A1V6Q483"/>
<dbReference type="GO" id="GO:0005634">
    <property type="term" value="C:nucleus"/>
    <property type="evidence" value="ECO:0007669"/>
    <property type="project" value="TreeGrafter"/>
</dbReference>
<dbReference type="Proteomes" id="UP000191672">
    <property type="component" value="Unassembled WGS sequence"/>
</dbReference>
<dbReference type="STRING" id="416450.A0A1V6Q483"/>